<evidence type="ECO:0000313" key="2">
    <source>
        <dbReference type="Proteomes" id="UP000499080"/>
    </source>
</evidence>
<organism evidence="1 2">
    <name type="scientific">Araneus ventricosus</name>
    <name type="common">Orbweaver spider</name>
    <name type="synonym">Epeira ventricosa</name>
    <dbReference type="NCBI Taxonomy" id="182803"/>
    <lineage>
        <taxon>Eukaryota</taxon>
        <taxon>Metazoa</taxon>
        <taxon>Ecdysozoa</taxon>
        <taxon>Arthropoda</taxon>
        <taxon>Chelicerata</taxon>
        <taxon>Arachnida</taxon>
        <taxon>Araneae</taxon>
        <taxon>Araneomorphae</taxon>
        <taxon>Entelegynae</taxon>
        <taxon>Araneoidea</taxon>
        <taxon>Araneidae</taxon>
        <taxon>Araneus</taxon>
    </lineage>
</organism>
<gene>
    <name evidence="1" type="ORF">AVEN_268879_1</name>
</gene>
<keyword evidence="2" id="KW-1185">Reference proteome</keyword>
<dbReference type="AlphaFoldDB" id="A0A4Y2EYK6"/>
<protein>
    <submittedName>
        <fullName evidence="1">Uncharacterized protein</fullName>
    </submittedName>
</protein>
<reference evidence="1 2" key="1">
    <citation type="journal article" date="2019" name="Sci. Rep.">
        <title>Orb-weaving spider Araneus ventricosus genome elucidates the spidroin gene catalogue.</title>
        <authorList>
            <person name="Kono N."/>
            <person name="Nakamura H."/>
            <person name="Ohtoshi R."/>
            <person name="Moran D.A.P."/>
            <person name="Shinohara A."/>
            <person name="Yoshida Y."/>
            <person name="Fujiwara M."/>
            <person name="Mori M."/>
            <person name="Tomita M."/>
            <person name="Arakawa K."/>
        </authorList>
    </citation>
    <scope>NUCLEOTIDE SEQUENCE [LARGE SCALE GENOMIC DNA]</scope>
</reference>
<comment type="caution">
    <text evidence="1">The sequence shown here is derived from an EMBL/GenBank/DDBJ whole genome shotgun (WGS) entry which is preliminary data.</text>
</comment>
<name>A0A4Y2EYK6_ARAVE</name>
<dbReference type="Proteomes" id="UP000499080">
    <property type="component" value="Unassembled WGS sequence"/>
</dbReference>
<proteinExistence type="predicted"/>
<evidence type="ECO:0000313" key="1">
    <source>
        <dbReference type="EMBL" id="GBM32965.1"/>
    </source>
</evidence>
<sequence>MLHLRLAVLLNTRRTDVFSLELDKQKKHSSRGVSFSCPGKDYLLAIRGTHVDSHKSITPVYPESNSLGNKDCIECYHLQFIFKCRISTLGCSLPPHRKESDHMKPGPDMMPGAIEPGLGLNNVISFYLLFCPRFGNTWTSR</sequence>
<dbReference type="EMBL" id="BGPR01000721">
    <property type="protein sequence ID" value="GBM32965.1"/>
    <property type="molecule type" value="Genomic_DNA"/>
</dbReference>
<accession>A0A4Y2EYK6</accession>